<dbReference type="SUPFAM" id="SSF52540">
    <property type="entry name" value="P-loop containing nucleoside triphosphate hydrolases"/>
    <property type="match status" value="2"/>
</dbReference>
<evidence type="ECO:0000256" key="1">
    <source>
        <dbReference type="ARBA" id="ARBA00004202"/>
    </source>
</evidence>
<evidence type="ECO:0000256" key="8">
    <source>
        <dbReference type="ARBA" id="ARBA00022967"/>
    </source>
</evidence>
<dbReference type="OrthoDB" id="9809450at2"/>
<dbReference type="PROSITE" id="PS50893">
    <property type="entry name" value="ABC_TRANSPORTER_2"/>
    <property type="match status" value="2"/>
</dbReference>
<feature type="domain" description="ABC transporter" evidence="10">
    <location>
        <begin position="10"/>
        <end position="243"/>
    </location>
</feature>
<sequence length="499" mass="55749">MNGSYKKPLVRLKNICKRFGTIEANSNIYLDIYPGQILALLGENGAGKSTLMSILAGKILPTSGTIEIKGKPVVLDSEKKAIEHKIGMVYQHFTLVEEMKVWENIALGKEPGFWLNKKRILQEIKQLAKQYGLEVDLEEKVFNLSMGEKQRVEILKLLAQDSKVLILDEPTSVLTPTETEKLFAGLKNMAKKGTAIVFISHKLEEVLAISDEIAILRKGKIVAKTKTNEVASPKELAFKMVGKEILLNVPREAIEPKETVLEVQDLQARKVKKVSFSLRRGEILALVGVAGNGQQELVEIIAGLNFHYRGKVTILGRPASEFFKQYRWTNSLAYVPENRLGMATCPNLNLTENFLLTTRNGFQRGFFLRQKEAEKVLWTKIEEFKIKTPSTKVQAKHLSGGNLQKLVLAREFYRRPKLIIAEQPTQGLDIGATNEVFSLLTKAKAHAGILLVSGDLNEALTLADRVAVIFRGKIVADFSVHDKEQVKQIGFYMAGGIKE</sequence>
<evidence type="ECO:0000256" key="6">
    <source>
        <dbReference type="ARBA" id="ARBA00022741"/>
    </source>
</evidence>
<protein>
    <submittedName>
        <fullName evidence="11">Simple sugar transport system ATP-binding protein</fullName>
    </submittedName>
</protein>
<feature type="domain" description="ABC transporter" evidence="10">
    <location>
        <begin position="254"/>
        <end position="496"/>
    </location>
</feature>
<organism evidence="11 12">
    <name type="scientific">Desulfonauticus submarinus</name>
    <dbReference type="NCBI Taxonomy" id="206665"/>
    <lineage>
        <taxon>Bacteria</taxon>
        <taxon>Pseudomonadati</taxon>
        <taxon>Thermodesulfobacteriota</taxon>
        <taxon>Desulfovibrionia</taxon>
        <taxon>Desulfovibrionales</taxon>
        <taxon>Desulfonauticaceae</taxon>
        <taxon>Desulfonauticus</taxon>
    </lineage>
</organism>
<keyword evidence="7 11" id="KW-0067">ATP-binding</keyword>
<dbReference type="EMBL" id="FNIN01000002">
    <property type="protein sequence ID" value="SDN51922.1"/>
    <property type="molecule type" value="Genomic_DNA"/>
</dbReference>
<evidence type="ECO:0000256" key="5">
    <source>
        <dbReference type="ARBA" id="ARBA00022737"/>
    </source>
</evidence>
<keyword evidence="9" id="KW-0472">Membrane</keyword>
<dbReference type="PROSITE" id="PS00211">
    <property type="entry name" value="ABC_TRANSPORTER_1"/>
    <property type="match status" value="1"/>
</dbReference>
<evidence type="ECO:0000256" key="3">
    <source>
        <dbReference type="ARBA" id="ARBA00022475"/>
    </source>
</evidence>
<dbReference type="InterPro" id="IPR003439">
    <property type="entry name" value="ABC_transporter-like_ATP-bd"/>
</dbReference>
<evidence type="ECO:0000259" key="10">
    <source>
        <dbReference type="PROSITE" id="PS50893"/>
    </source>
</evidence>
<reference evidence="11 12" key="1">
    <citation type="submission" date="2016-10" db="EMBL/GenBank/DDBJ databases">
        <authorList>
            <person name="de Groot N.N."/>
        </authorList>
    </citation>
    <scope>NUCLEOTIDE SEQUENCE [LARGE SCALE GENOMIC DNA]</scope>
    <source>
        <strain evidence="11 12">DSM 15269</strain>
    </source>
</reference>
<proteinExistence type="predicted"/>
<dbReference type="AlphaFoldDB" id="A0A1H0C250"/>
<dbReference type="PANTHER" id="PTHR43790:SF9">
    <property type="entry name" value="GALACTOFURANOSE TRANSPORTER ATP-BINDING PROTEIN YTFR"/>
    <property type="match status" value="1"/>
</dbReference>
<evidence type="ECO:0000256" key="2">
    <source>
        <dbReference type="ARBA" id="ARBA00022448"/>
    </source>
</evidence>
<keyword evidence="6" id="KW-0547">Nucleotide-binding</keyword>
<gene>
    <name evidence="11" type="ORF">SAMN04488516_102375</name>
</gene>
<dbReference type="RefSeq" id="WP_092063906.1">
    <property type="nucleotide sequence ID" value="NZ_FNIN01000002.1"/>
</dbReference>
<dbReference type="InterPro" id="IPR003593">
    <property type="entry name" value="AAA+_ATPase"/>
</dbReference>
<keyword evidence="8" id="KW-1278">Translocase</keyword>
<evidence type="ECO:0000256" key="4">
    <source>
        <dbReference type="ARBA" id="ARBA00022597"/>
    </source>
</evidence>
<dbReference type="STRING" id="206665.SAMN04488516_102375"/>
<keyword evidence="12" id="KW-1185">Reference proteome</keyword>
<keyword evidence="4 11" id="KW-0762">Sugar transport</keyword>
<keyword evidence="3" id="KW-1003">Cell membrane</keyword>
<dbReference type="Proteomes" id="UP000199602">
    <property type="component" value="Unassembled WGS sequence"/>
</dbReference>
<dbReference type="CDD" id="cd03216">
    <property type="entry name" value="ABC_Carb_Monos_I"/>
    <property type="match status" value="1"/>
</dbReference>
<dbReference type="PANTHER" id="PTHR43790">
    <property type="entry name" value="CARBOHYDRATE TRANSPORT ATP-BINDING PROTEIN MG119-RELATED"/>
    <property type="match status" value="1"/>
</dbReference>
<name>A0A1H0C250_9BACT</name>
<evidence type="ECO:0000256" key="7">
    <source>
        <dbReference type="ARBA" id="ARBA00022840"/>
    </source>
</evidence>
<evidence type="ECO:0000256" key="9">
    <source>
        <dbReference type="ARBA" id="ARBA00023136"/>
    </source>
</evidence>
<comment type="subcellular location">
    <subcellularLocation>
        <location evidence="1">Cell membrane</location>
        <topology evidence="1">Peripheral membrane protein</topology>
    </subcellularLocation>
</comment>
<evidence type="ECO:0000313" key="12">
    <source>
        <dbReference type="Proteomes" id="UP000199602"/>
    </source>
</evidence>
<dbReference type="GO" id="GO:0005886">
    <property type="term" value="C:plasma membrane"/>
    <property type="evidence" value="ECO:0007669"/>
    <property type="project" value="UniProtKB-SubCell"/>
</dbReference>
<keyword evidence="5" id="KW-0677">Repeat</keyword>
<dbReference type="CDD" id="cd03215">
    <property type="entry name" value="ABC_Carb_Monos_II"/>
    <property type="match status" value="1"/>
</dbReference>
<dbReference type="Pfam" id="PF00005">
    <property type="entry name" value="ABC_tran"/>
    <property type="match status" value="2"/>
</dbReference>
<dbReference type="Gene3D" id="3.40.50.300">
    <property type="entry name" value="P-loop containing nucleotide triphosphate hydrolases"/>
    <property type="match status" value="2"/>
</dbReference>
<keyword evidence="2" id="KW-0813">Transport</keyword>
<dbReference type="SMART" id="SM00382">
    <property type="entry name" value="AAA"/>
    <property type="match status" value="1"/>
</dbReference>
<evidence type="ECO:0000313" key="11">
    <source>
        <dbReference type="EMBL" id="SDN51922.1"/>
    </source>
</evidence>
<dbReference type="FunFam" id="3.40.50.300:FF:000127">
    <property type="entry name" value="Ribose import ATP-binding protein RbsA"/>
    <property type="match status" value="1"/>
</dbReference>
<dbReference type="GO" id="GO:0016887">
    <property type="term" value="F:ATP hydrolysis activity"/>
    <property type="evidence" value="ECO:0007669"/>
    <property type="project" value="InterPro"/>
</dbReference>
<dbReference type="InterPro" id="IPR027417">
    <property type="entry name" value="P-loop_NTPase"/>
</dbReference>
<dbReference type="InterPro" id="IPR017871">
    <property type="entry name" value="ABC_transporter-like_CS"/>
</dbReference>
<dbReference type="InterPro" id="IPR050107">
    <property type="entry name" value="ABC_carbohydrate_import_ATPase"/>
</dbReference>
<dbReference type="GO" id="GO:0005524">
    <property type="term" value="F:ATP binding"/>
    <property type="evidence" value="ECO:0007669"/>
    <property type="project" value="UniProtKB-KW"/>
</dbReference>
<accession>A0A1H0C250</accession>